<protein>
    <recommendedName>
        <fullName evidence="4">HNH nuclease domain-containing protein</fullName>
    </recommendedName>
</protein>
<evidence type="ECO:0000256" key="1">
    <source>
        <dbReference type="SAM" id="MobiDB-lite"/>
    </source>
</evidence>
<sequence>MTATPGQPLPQILACRASDTIQDIWQQAYSHLCLFERQASSSLATAQQKDRNQVQSDLVSIRYLGYLLRELPRPEGVNRISKAINARAQSFEGILEVAQFFSDNLFKIFKGGRTPDPSSHSLHSEPFQTTLSGASGDLGNDETTGKNALERDNYRCLFCGAIDPNAGRAACDSHFQRLQQPAEYTFCVHIIPEALNNLDTNFLDRIEELEIASYLLTDAAEAVAANSHDETKICQISPRISILDVFDSPAIISSELGGRDIHRLENIMTLCTNDRARFDNLEIWLEPVGSTPNLYHVRVSEVAFRPAKYVGRGRTEPLFQVKLPDSSVRGPSSHYLALHAACCRVAHLSGMAEFVDNLLQEFDDVAVPAGYITDASVLTAFTSGLLYKKGITVQQF</sequence>
<feature type="compositionally biased region" description="Polar residues" evidence="1">
    <location>
        <begin position="116"/>
        <end position="133"/>
    </location>
</feature>
<evidence type="ECO:0000313" key="3">
    <source>
        <dbReference type="Proteomes" id="UP001498398"/>
    </source>
</evidence>
<organism evidence="2 3">
    <name type="scientific">Marasmiellus scandens</name>
    <dbReference type="NCBI Taxonomy" id="2682957"/>
    <lineage>
        <taxon>Eukaryota</taxon>
        <taxon>Fungi</taxon>
        <taxon>Dikarya</taxon>
        <taxon>Basidiomycota</taxon>
        <taxon>Agaricomycotina</taxon>
        <taxon>Agaricomycetes</taxon>
        <taxon>Agaricomycetidae</taxon>
        <taxon>Agaricales</taxon>
        <taxon>Marasmiineae</taxon>
        <taxon>Omphalotaceae</taxon>
        <taxon>Marasmiellus</taxon>
    </lineage>
</organism>
<comment type="caution">
    <text evidence="2">The sequence shown here is derived from an EMBL/GenBank/DDBJ whole genome shotgun (WGS) entry which is preliminary data.</text>
</comment>
<evidence type="ECO:0000313" key="2">
    <source>
        <dbReference type="EMBL" id="KAK7449783.1"/>
    </source>
</evidence>
<name>A0ABR1J408_9AGAR</name>
<evidence type="ECO:0008006" key="4">
    <source>
        <dbReference type="Google" id="ProtNLM"/>
    </source>
</evidence>
<feature type="region of interest" description="Disordered" evidence="1">
    <location>
        <begin position="116"/>
        <end position="142"/>
    </location>
</feature>
<dbReference type="Proteomes" id="UP001498398">
    <property type="component" value="Unassembled WGS sequence"/>
</dbReference>
<proteinExistence type="predicted"/>
<accession>A0ABR1J408</accession>
<keyword evidence="3" id="KW-1185">Reference proteome</keyword>
<gene>
    <name evidence="2" type="ORF">VKT23_013259</name>
</gene>
<reference evidence="2 3" key="1">
    <citation type="submission" date="2024-01" db="EMBL/GenBank/DDBJ databases">
        <title>A draft genome for the cacao thread blight pathogen Marasmiellus scandens.</title>
        <authorList>
            <person name="Baruah I.K."/>
            <person name="Leung J."/>
            <person name="Bukari Y."/>
            <person name="Amoako-Attah I."/>
            <person name="Meinhardt L.W."/>
            <person name="Bailey B.A."/>
            <person name="Cohen S.P."/>
        </authorList>
    </citation>
    <scope>NUCLEOTIDE SEQUENCE [LARGE SCALE GENOMIC DNA]</scope>
    <source>
        <strain evidence="2 3">GH-19</strain>
    </source>
</reference>
<dbReference type="EMBL" id="JBANRG010000035">
    <property type="protein sequence ID" value="KAK7449783.1"/>
    <property type="molecule type" value="Genomic_DNA"/>
</dbReference>